<organism evidence="1 2">
    <name type="scientific">Tistrella mobilis (strain KA081020-065)</name>
    <dbReference type="NCBI Taxonomy" id="1110502"/>
    <lineage>
        <taxon>Bacteria</taxon>
        <taxon>Pseudomonadati</taxon>
        <taxon>Pseudomonadota</taxon>
        <taxon>Alphaproteobacteria</taxon>
        <taxon>Geminicoccales</taxon>
        <taxon>Geminicoccaceae</taxon>
        <taxon>Tistrella</taxon>
    </lineage>
</organism>
<dbReference type="HOGENOM" id="CLU_3318483_0_0_5"/>
<name>I3TIA7_TISMK</name>
<dbReference type="KEGG" id="tmo:TMO_0656"/>
<gene>
    <name evidence="1" type="ordered locus">TMO_0656</name>
</gene>
<dbReference type="Proteomes" id="UP000005258">
    <property type="component" value="Chromosome"/>
</dbReference>
<keyword evidence="2" id="KW-1185">Reference proteome</keyword>
<dbReference type="EMBL" id="CP003236">
    <property type="protein sequence ID" value="AFK52495.1"/>
    <property type="molecule type" value="Genomic_DNA"/>
</dbReference>
<sequence>MEWTKNAGEVQEFRGVMPVPHALHANRASVQVQHEHLPT</sequence>
<proteinExistence type="predicted"/>
<accession>I3TIA7</accession>
<evidence type="ECO:0000313" key="1">
    <source>
        <dbReference type="EMBL" id="AFK52495.1"/>
    </source>
</evidence>
<evidence type="ECO:0000313" key="2">
    <source>
        <dbReference type="Proteomes" id="UP000005258"/>
    </source>
</evidence>
<reference evidence="1 2" key="1">
    <citation type="journal article" date="2012" name="J. Am. Chem. Soc.">
        <title>Bacterial biosynthesis and maturation of the didemnin anti-cancer agents.</title>
        <authorList>
            <person name="Xu Y."/>
            <person name="Kersten R.D."/>
            <person name="Nam S.J."/>
            <person name="Lu L."/>
            <person name="Al-Suwailem A.M."/>
            <person name="Zheng H."/>
            <person name="Fenical W."/>
            <person name="Dorrestein P.C."/>
            <person name="Moore B.S."/>
            <person name="Qian P.Y."/>
        </authorList>
    </citation>
    <scope>NUCLEOTIDE SEQUENCE [LARGE SCALE GENOMIC DNA]</scope>
    <source>
        <strain evidence="1 2">KA081020-065</strain>
    </source>
</reference>
<dbReference type="AlphaFoldDB" id="I3TIA7"/>
<protein>
    <submittedName>
        <fullName evidence="1">Uncharacterized protein</fullName>
    </submittedName>
</protein>